<protein>
    <recommendedName>
        <fullName evidence="3">Pre-mRNA-splicing factor ISY1</fullName>
    </recommendedName>
    <alternativeName>
        <fullName evidence="7">Pre-mRNA-splicing factor isy1</fullName>
    </alternativeName>
</protein>
<organism evidence="8 9">
    <name type="scientific">Saccharomyces uvarum</name>
    <name type="common">Yeast</name>
    <name type="synonym">Saccharomyces bayanus var. uvarum</name>
    <dbReference type="NCBI Taxonomy" id="230603"/>
    <lineage>
        <taxon>Eukaryota</taxon>
        <taxon>Fungi</taxon>
        <taxon>Dikarya</taxon>
        <taxon>Ascomycota</taxon>
        <taxon>Saccharomycotina</taxon>
        <taxon>Saccharomycetes</taxon>
        <taxon>Saccharomycetales</taxon>
        <taxon>Saccharomycetaceae</taxon>
        <taxon>Saccharomyces</taxon>
    </lineage>
</organism>
<evidence type="ECO:0000256" key="2">
    <source>
        <dbReference type="ARBA" id="ARBA00007002"/>
    </source>
</evidence>
<dbReference type="GO" id="GO:0000974">
    <property type="term" value="C:Prp19 complex"/>
    <property type="evidence" value="ECO:0007669"/>
    <property type="project" value="UniProtKB-ARBA"/>
</dbReference>
<evidence type="ECO:0000256" key="7">
    <source>
        <dbReference type="ARBA" id="ARBA00073166"/>
    </source>
</evidence>
<evidence type="ECO:0000256" key="4">
    <source>
        <dbReference type="ARBA" id="ARBA00022728"/>
    </source>
</evidence>
<dbReference type="GO" id="GO:0005684">
    <property type="term" value="C:U2-type spliceosomal complex"/>
    <property type="evidence" value="ECO:0007669"/>
    <property type="project" value="UniProtKB-ARBA"/>
</dbReference>
<evidence type="ECO:0000256" key="6">
    <source>
        <dbReference type="ARBA" id="ARBA00023242"/>
    </source>
</evidence>
<keyword evidence="5" id="KW-0508">mRNA splicing</keyword>
<dbReference type="FunFam" id="1.10.287.660:FF:000001">
    <property type="entry name" value="pre-mRNA-splicing factor ISY1 homolog"/>
    <property type="match status" value="1"/>
</dbReference>
<evidence type="ECO:0000256" key="3">
    <source>
        <dbReference type="ARBA" id="ARBA00019194"/>
    </source>
</evidence>
<dbReference type="InterPro" id="IPR029012">
    <property type="entry name" value="Helix_hairpin_bin_sf"/>
</dbReference>
<keyword evidence="4" id="KW-0507">mRNA processing</keyword>
<gene>
    <name evidence="8" type="primary">SUVC10G1140</name>
    <name evidence="8" type="ORF">SUVC_10G1140</name>
</gene>
<dbReference type="SUPFAM" id="SSF140102">
    <property type="entry name" value="ISY1 domain-like"/>
    <property type="match status" value="1"/>
</dbReference>
<dbReference type="InterPro" id="IPR037200">
    <property type="entry name" value="Isy1_sf"/>
</dbReference>
<comment type="similarity">
    <text evidence="2">Belongs to the ISY1 family.</text>
</comment>
<dbReference type="InterPro" id="IPR009360">
    <property type="entry name" value="Isy1"/>
</dbReference>
<dbReference type="EMBL" id="OX365921">
    <property type="protein sequence ID" value="CAI4044209.1"/>
    <property type="molecule type" value="Genomic_DNA"/>
</dbReference>
<proteinExistence type="inferred from homology"/>
<dbReference type="GO" id="GO:0071014">
    <property type="term" value="C:post-mRNA release spliceosomal complex"/>
    <property type="evidence" value="ECO:0007669"/>
    <property type="project" value="UniProtKB-ARBA"/>
</dbReference>
<evidence type="ECO:0000313" key="8">
    <source>
        <dbReference type="EMBL" id="CAI4044209.1"/>
    </source>
</evidence>
<evidence type="ECO:0000256" key="5">
    <source>
        <dbReference type="ARBA" id="ARBA00023187"/>
    </source>
</evidence>
<evidence type="ECO:0000313" key="9">
    <source>
        <dbReference type="Proteomes" id="UP001162090"/>
    </source>
</evidence>
<dbReference type="GO" id="GO:0000350">
    <property type="term" value="P:generation of catalytic spliceosome for second transesterification step"/>
    <property type="evidence" value="ECO:0007669"/>
    <property type="project" value="InterPro"/>
</dbReference>
<accession>A0AA35J1Z3</accession>
<comment type="subcellular location">
    <subcellularLocation>
        <location evidence="1">Nucleus</location>
    </subcellularLocation>
</comment>
<reference evidence="8" key="1">
    <citation type="submission" date="2022-10" db="EMBL/GenBank/DDBJ databases">
        <authorList>
            <person name="Byrne P K."/>
        </authorList>
    </citation>
    <scope>NUCLEOTIDE SEQUENCE</scope>
    <source>
        <strain evidence="8">CBS7001</strain>
    </source>
</reference>
<dbReference type="PANTHER" id="PTHR13021">
    <property type="entry name" value="PRE-MRNA-SPLICING FACTOR ISY1"/>
    <property type="match status" value="1"/>
</dbReference>
<dbReference type="AlphaFoldDB" id="A0AA35J1Z3"/>
<sequence length="242" mass="28956">MSRNVDKANSVLVRFQEQQAESSTGYKDYSRYKRPKNVSKIKSIKEANEWKRQVSKEIQQKSTRIYDPSLNEIQITELNDELNDLFKEWKRWQWHIDHKLMEKRTKRKRLEDSHLLTNAGKLIHGKRYFGRALELPEVKEWVKRQETQKQNHADIVNIKLIPKNKNDYYYLGNVTAAITDFEADWTPVLKAHYNLPVDEPKEEAEEEEKGEQKQDIHVPTLADMEQWLVQRRKKKLLDELNL</sequence>
<keyword evidence="6" id="KW-0539">Nucleus</keyword>
<dbReference type="Gene3D" id="1.10.287.660">
    <property type="entry name" value="Helix hairpin bin"/>
    <property type="match status" value="1"/>
</dbReference>
<keyword evidence="4" id="KW-0747">Spliceosome</keyword>
<evidence type="ECO:0000256" key="1">
    <source>
        <dbReference type="ARBA" id="ARBA00004123"/>
    </source>
</evidence>
<dbReference type="Pfam" id="PF06246">
    <property type="entry name" value="Isy1"/>
    <property type="match status" value="1"/>
</dbReference>
<name>A0AA35J1Z3_SACUV</name>
<dbReference type="Proteomes" id="UP001162090">
    <property type="component" value="Chromosome 10"/>
</dbReference>